<comment type="caution">
    <text evidence="2">The sequence shown here is derived from an EMBL/GenBank/DDBJ whole genome shotgun (WGS) entry which is preliminary data.</text>
</comment>
<dbReference type="RefSeq" id="WP_161070181.1">
    <property type="nucleotide sequence ID" value="NZ_WWCU01000001.1"/>
</dbReference>
<dbReference type="Proteomes" id="UP000450676">
    <property type="component" value="Unassembled WGS sequence"/>
</dbReference>
<keyword evidence="1" id="KW-0472">Membrane</keyword>
<dbReference type="EMBL" id="WWCU01000001">
    <property type="protein sequence ID" value="MYN05782.1"/>
    <property type="molecule type" value="Genomic_DNA"/>
</dbReference>
<proteinExistence type="predicted"/>
<keyword evidence="1" id="KW-1133">Transmembrane helix</keyword>
<reference evidence="2 3" key="1">
    <citation type="submission" date="2019-12" db="EMBL/GenBank/DDBJ databases">
        <title>Novel species isolated from a subtropical stream in China.</title>
        <authorList>
            <person name="Lu H."/>
        </authorList>
    </citation>
    <scope>NUCLEOTIDE SEQUENCE [LARGE SCALE GENOMIC DNA]</scope>
    <source>
        <strain evidence="2 3">FT127W</strain>
    </source>
</reference>
<sequence>MHTSKKFLLAGITLLLIGAIFDLFSGLSSGNITELLTSAGFFAMAGSYVLNWPKAQPAGQPLALYKPNKASLALSLLGTVLLVVAFGLRRGWF</sequence>
<accession>A0A7X4H8A0</accession>
<feature type="transmembrane region" description="Helical" evidence="1">
    <location>
        <begin position="70"/>
        <end position="88"/>
    </location>
</feature>
<evidence type="ECO:0000256" key="1">
    <source>
        <dbReference type="SAM" id="Phobius"/>
    </source>
</evidence>
<gene>
    <name evidence="2" type="ORF">GTP77_00350</name>
</gene>
<organism evidence="2 3">
    <name type="scientific">Pseudoduganella aquatica</name>
    <dbReference type="NCBI Taxonomy" id="2660641"/>
    <lineage>
        <taxon>Bacteria</taxon>
        <taxon>Pseudomonadati</taxon>
        <taxon>Pseudomonadota</taxon>
        <taxon>Betaproteobacteria</taxon>
        <taxon>Burkholderiales</taxon>
        <taxon>Oxalobacteraceae</taxon>
        <taxon>Telluria group</taxon>
        <taxon>Pseudoduganella</taxon>
    </lineage>
</organism>
<keyword evidence="1" id="KW-0812">Transmembrane</keyword>
<keyword evidence="3" id="KW-1185">Reference proteome</keyword>
<dbReference type="AlphaFoldDB" id="A0A7X4H8A0"/>
<name>A0A7X4H8A0_9BURK</name>
<evidence type="ECO:0000313" key="3">
    <source>
        <dbReference type="Proteomes" id="UP000450676"/>
    </source>
</evidence>
<protein>
    <submittedName>
        <fullName evidence="2">Uncharacterized protein</fullName>
    </submittedName>
</protein>
<evidence type="ECO:0000313" key="2">
    <source>
        <dbReference type="EMBL" id="MYN05782.1"/>
    </source>
</evidence>